<comment type="subcellular location">
    <subcellularLocation>
        <location evidence="2 8">Host cytoplasm</location>
    </subcellularLocation>
    <subcellularLocation>
        <location evidence="1 8">Host nucleus</location>
    </subcellularLocation>
    <subcellularLocation>
        <location evidence="8">Virion tegument</location>
    </subcellularLocation>
    <text evidence="8">Major tegument protein of the virion. Undergoes nucleocytoplasmic shuttling during infection. Localizes to the major sites of transcription in the infected cell nucleus.</text>
</comment>
<reference evidence="10 11" key="1">
    <citation type="journal article" date="2012" name="Virology">
        <title>Analysis of the genome of leporid herpesvirus 4.</title>
        <authorList>
            <person name="Babra B."/>
            <person name="Watson G."/>
            <person name="Xu W."/>
            <person name="Jeffrey B.M."/>
            <person name="Xu J.R."/>
            <person name="Rockey D.D."/>
            <person name="Rohrmann G.F."/>
            <person name="Jin L."/>
        </authorList>
    </citation>
    <scope>NUCLEOTIDE SEQUENCE [LARGE SCALE GENOMIC DNA]</scope>
    <source>
        <strain evidence="10">LHV4012612</strain>
    </source>
</reference>
<keyword evidence="11" id="KW-1185">Reference proteome</keyword>
<dbReference type="EMBL" id="JQ596859">
    <property type="protein sequence ID" value="AFR32490.1"/>
    <property type="molecule type" value="Genomic_DNA"/>
</dbReference>
<dbReference type="RefSeq" id="YP_009230180.1">
    <property type="nucleotide sequence ID" value="NC_029311.1"/>
</dbReference>
<evidence type="ECO:0000256" key="7">
    <source>
        <dbReference type="ARBA" id="ARBA00023200"/>
    </source>
</evidence>
<feature type="region of interest" description="Disordered" evidence="9">
    <location>
        <begin position="637"/>
        <end position="658"/>
    </location>
</feature>
<feature type="region of interest" description="Disordered" evidence="9">
    <location>
        <begin position="1"/>
        <end position="23"/>
    </location>
</feature>
<dbReference type="GO" id="GO:0042025">
    <property type="term" value="C:host cell nucleus"/>
    <property type="evidence" value="ECO:0007669"/>
    <property type="project" value="UniProtKB-SubCell"/>
</dbReference>
<evidence type="ECO:0000256" key="1">
    <source>
        <dbReference type="ARBA" id="ARBA00004147"/>
    </source>
</evidence>
<dbReference type="GO" id="GO:0003723">
    <property type="term" value="F:RNA binding"/>
    <property type="evidence" value="ECO:0007669"/>
    <property type="project" value="UniProtKB-UniRule"/>
</dbReference>
<evidence type="ECO:0000256" key="8">
    <source>
        <dbReference type="RuleBase" id="RU369113"/>
    </source>
</evidence>
<keyword evidence="8" id="KW-0805">Transcription regulation</keyword>
<comment type="similarity">
    <text evidence="3 8">Belongs to the alphaherpesvirinae HHV-1 UL47 family.</text>
</comment>
<dbReference type="InterPro" id="IPR005029">
    <property type="entry name" value="Herpes_UL47"/>
</dbReference>
<organism evidence="10 11">
    <name type="scientific">Leporid alphaherpesvirus 4</name>
    <dbReference type="NCBI Taxonomy" id="481315"/>
    <lineage>
        <taxon>Viruses</taxon>
        <taxon>Duplodnaviria</taxon>
        <taxon>Heunggongvirae</taxon>
        <taxon>Peploviricota</taxon>
        <taxon>Herviviricetes</taxon>
        <taxon>Herpesvirales</taxon>
        <taxon>Orthoherpesviridae</taxon>
        <taxon>Alphaherpesvirinae</taxon>
        <taxon>Simplexvirus</taxon>
        <taxon>Simplexvirus leporidalpha4</taxon>
    </lineage>
</organism>
<protein>
    <recommendedName>
        <fullName evidence="8">Tegument protein UL47</fullName>
    </recommendedName>
</protein>
<keyword evidence="7 8" id="KW-1035">Host cytoplasm</keyword>
<keyword evidence="5 8" id="KW-0920">Virion tegument</keyword>
<feature type="compositionally biased region" description="Basic and acidic residues" evidence="9">
    <location>
        <begin position="10"/>
        <end position="23"/>
    </location>
</feature>
<gene>
    <name evidence="10" type="primary">UL47</name>
</gene>
<sequence length="658" mass="70818">MTMRRSISTRRRDMYGGDVPPHAREPGIVDWFQTVFNGDASPHVEGGTTRRRRLADPYDDFEAPAPRRSRHRSGRGASRGAPLPEPGYLGALDARDVLEHLEPRFAPSALFLRELENEEPDYMTMADHRPAEPSQFSLDALAGLLKGRRALDVLPLDRLYPRVEPWDEAARAALALGNPAVLYSCPLRAFGLARAGVMHFASPRDPRVFFSQTLHQAAELAWRITGDSFMSGAAGIPAAKKLAFLADALVRLAINCQASGNRIHTDSDNSANPHINELRRQFASVTVMRPMSAAAVPLFATAGGSMSPQSGPDAALLRSSLGSMAYCSELRTYLDRDCRVAVRYAARMTYVATAALLSRFNPAAVGSIITREAAFLGRVFDVLAVMAEQTAQWVAFAIGGSAHPGSTHQALMDIGTEDLFRKLPLGSVGVLTAEAEALGDRGAKELIASSGLNAVLTAAVVALETALTTAMLKYARARGDARSGSMSSAERGATRALLAVGMLLQRLLGFSDAVVACLAAAAFDGGMAAVEVGAYTPLRYACVLRIARPLYSRNTPSDFWGAVREASERMDLRPARSTPPPSLSRTVSPEFLEEDIQMFPPQQADFVSVLGPRVRAIDSIDQFRRLLMGADAASALAEHTAGRPARGMPPRPRPRSSA</sequence>
<accession>J9QVD7</accession>
<evidence type="ECO:0000256" key="4">
    <source>
        <dbReference type="ARBA" id="ARBA00022562"/>
    </source>
</evidence>
<keyword evidence="8" id="KW-0804">Transcription</keyword>
<evidence type="ECO:0000256" key="9">
    <source>
        <dbReference type="SAM" id="MobiDB-lite"/>
    </source>
</evidence>
<dbReference type="KEGG" id="vg:26887573"/>
<dbReference type="Pfam" id="PF03362">
    <property type="entry name" value="Herpes_UL47"/>
    <property type="match status" value="1"/>
</dbReference>
<dbReference type="GO" id="GO:0030430">
    <property type="term" value="C:host cell cytoplasm"/>
    <property type="evidence" value="ECO:0007669"/>
    <property type="project" value="UniProtKB-SubCell"/>
</dbReference>
<comment type="function">
    <text evidence="8">Tegument protein that can bind to various RNA transcripts. Plays a role in the attenuation of selective viral and cellular mRNA degradation by modulating the activity of host shutoff RNase UL41/VHS. Also plays a role in the primary envelopment of virions in the perinuclear space, probably by interacting with two nuclear egress proteins UL31 and UL34.</text>
</comment>
<proteinExistence type="inferred from homology"/>
<evidence type="ECO:0000256" key="6">
    <source>
        <dbReference type="ARBA" id="ARBA00022844"/>
    </source>
</evidence>
<comment type="subunit">
    <text evidence="8">Interacts with US3 kinase. Interacts with UL31 and UL34; these interactions seem important for efficient virion nuclear egress. Interacts with UL41/VHS.</text>
</comment>
<evidence type="ECO:0000256" key="3">
    <source>
        <dbReference type="ARBA" id="ARBA00005238"/>
    </source>
</evidence>
<dbReference type="GO" id="GO:0006355">
    <property type="term" value="P:regulation of DNA-templated transcription"/>
    <property type="evidence" value="ECO:0007669"/>
    <property type="project" value="UniProtKB-UniRule"/>
</dbReference>
<evidence type="ECO:0000313" key="10">
    <source>
        <dbReference type="EMBL" id="AFR32490.1"/>
    </source>
</evidence>
<keyword evidence="8" id="KW-0426">Late protein</keyword>
<keyword evidence="8" id="KW-0694">RNA-binding</keyword>
<keyword evidence="6 8" id="KW-0946">Virion</keyword>
<evidence type="ECO:0000256" key="5">
    <source>
        <dbReference type="ARBA" id="ARBA00022580"/>
    </source>
</evidence>
<comment type="domain">
    <text evidence="8">The nuclear export signal is CRM1-dependent.</text>
</comment>
<evidence type="ECO:0000313" key="11">
    <source>
        <dbReference type="Proteomes" id="UP000167073"/>
    </source>
</evidence>
<name>J9QVD7_9ALPH</name>
<feature type="region of interest" description="Disordered" evidence="9">
    <location>
        <begin position="39"/>
        <end position="85"/>
    </location>
</feature>
<dbReference type="GeneID" id="26887573"/>
<dbReference type="Proteomes" id="UP000167073">
    <property type="component" value="Segment"/>
</dbReference>
<evidence type="ECO:0000256" key="2">
    <source>
        <dbReference type="ARBA" id="ARBA00004192"/>
    </source>
</evidence>
<dbReference type="GO" id="GO:0019033">
    <property type="term" value="C:viral tegument"/>
    <property type="evidence" value="ECO:0007669"/>
    <property type="project" value="UniProtKB-SubCell"/>
</dbReference>
<keyword evidence="4 8" id="KW-1048">Host nucleus</keyword>
<dbReference type="OrthoDB" id="9767at10239"/>